<dbReference type="Proteomes" id="UP000615234">
    <property type="component" value="Unassembled WGS sequence"/>
</dbReference>
<reference evidence="8 9" key="1">
    <citation type="submission" date="2020-08" db="EMBL/GenBank/DDBJ databases">
        <title>Genome public.</title>
        <authorList>
            <person name="Liu C."/>
            <person name="Sun Q."/>
        </authorList>
    </citation>
    <scope>NUCLEOTIDE SEQUENCE [LARGE SCALE GENOMIC DNA]</scope>
    <source>
        <strain evidence="8 9">NSJ-10</strain>
    </source>
</reference>
<keyword evidence="5 7" id="KW-1133">Transmembrane helix</keyword>
<accession>A0A8I0DU89</accession>
<dbReference type="PANTHER" id="PTHR43549:SF2">
    <property type="entry name" value="MULTIDRUG RESISTANCE PROTEIN NORM-RELATED"/>
    <property type="match status" value="1"/>
</dbReference>
<keyword evidence="3" id="KW-1003">Cell membrane</keyword>
<evidence type="ECO:0000256" key="3">
    <source>
        <dbReference type="ARBA" id="ARBA00022475"/>
    </source>
</evidence>
<dbReference type="InterPro" id="IPR052031">
    <property type="entry name" value="Membrane_Transporter-Flippase"/>
</dbReference>
<sequence length="443" mass="49429">METNSSFYGTEKINKIFFKIAPPVMLAQLIQALYNIVDSLFVGKYSESGLTALSIIYPVQLLMIALAVGTGVGINTNIAHFLGIKRYKKADEVAGIGFSLAIIMWILFAVSCYLLMPAYARLQTNSDTVIADVITYGRIVCVGSIGLFTESIWTKVLQANGDMKTPMIAQITGAITNIVLDPILIFGLFGIPKLGIAGAAFATITGQVVAALLVMKKGFHRSPSICKYPEDIRRTYALGIPNIIMQATYTFYIFGLNMILAGFSDEAVTALGLYYKWQTFFFIPLGALQTCIVPIISYNYAAKSIDRCKHTMTVAFIWGIALMFIGTLCFEFIPEPMLSVFTKDSEVIRIGVQGFRFIGISFIPMVGAQIYPVFLQATGEAFKSSFLTIMRTVFLFVPLGYLFSRFGFVYFWLTFPITEVITTIVGFMFYRRFYRQHKMIVHE</sequence>
<gene>
    <name evidence="8" type="ORF">H8S09_02930</name>
</gene>
<name>A0A8I0DU89_9FIRM</name>
<dbReference type="AlphaFoldDB" id="A0A8I0DU89"/>
<keyword evidence="6 7" id="KW-0472">Membrane</keyword>
<dbReference type="EMBL" id="JACOOX010000002">
    <property type="protein sequence ID" value="MBC5661856.1"/>
    <property type="molecule type" value="Genomic_DNA"/>
</dbReference>
<feature type="transmembrane region" description="Helical" evidence="7">
    <location>
        <begin position="236"/>
        <end position="260"/>
    </location>
</feature>
<keyword evidence="4 7" id="KW-0812">Transmembrane</keyword>
<feature type="transmembrane region" description="Helical" evidence="7">
    <location>
        <begin position="280"/>
        <end position="301"/>
    </location>
</feature>
<evidence type="ECO:0000256" key="1">
    <source>
        <dbReference type="ARBA" id="ARBA00004651"/>
    </source>
</evidence>
<evidence type="ECO:0000256" key="6">
    <source>
        <dbReference type="ARBA" id="ARBA00023136"/>
    </source>
</evidence>
<feature type="transmembrane region" description="Helical" evidence="7">
    <location>
        <begin position="93"/>
        <end position="116"/>
    </location>
</feature>
<protein>
    <submittedName>
        <fullName evidence="8">MATE family efflux transporter</fullName>
    </submittedName>
</protein>
<feature type="transmembrane region" description="Helical" evidence="7">
    <location>
        <begin position="409"/>
        <end position="430"/>
    </location>
</feature>
<feature type="transmembrane region" description="Helical" evidence="7">
    <location>
        <begin position="313"/>
        <end position="333"/>
    </location>
</feature>
<feature type="transmembrane region" description="Helical" evidence="7">
    <location>
        <begin position="168"/>
        <end position="189"/>
    </location>
</feature>
<dbReference type="PIRSF" id="PIRSF006603">
    <property type="entry name" value="DinF"/>
    <property type="match status" value="1"/>
</dbReference>
<proteinExistence type="predicted"/>
<feature type="transmembrane region" description="Helical" evidence="7">
    <location>
        <begin position="136"/>
        <end position="156"/>
    </location>
</feature>
<organism evidence="8 9">
    <name type="scientific">Coprococcus hominis</name>
    <name type="common">ex Liu et al. 2022</name>
    <dbReference type="NCBI Taxonomy" id="2763039"/>
    <lineage>
        <taxon>Bacteria</taxon>
        <taxon>Bacillati</taxon>
        <taxon>Bacillota</taxon>
        <taxon>Clostridia</taxon>
        <taxon>Lachnospirales</taxon>
        <taxon>Lachnospiraceae</taxon>
        <taxon>Coprococcus</taxon>
    </lineage>
</organism>
<dbReference type="RefSeq" id="WP_186847352.1">
    <property type="nucleotide sequence ID" value="NZ_JACOOX010000002.1"/>
</dbReference>
<dbReference type="GO" id="GO:0005886">
    <property type="term" value="C:plasma membrane"/>
    <property type="evidence" value="ECO:0007669"/>
    <property type="project" value="UniProtKB-SubCell"/>
</dbReference>
<feature type="transmembrane region" description="Helical" evidence="7">
    <location>
        <begin position="195"/>
        <end position="215"/>
    </location>
</feature>
<evidence type="ECO:0000256" key="4">
    <source>
        <dbReference type="ARBA" id="ARBA00022692"/>
    </source>
</evidence>
<evidence type="ECO:0000313" key="8">
    <source>
        <dbReference type="EMBL" id="MBC5661856.1"/>
    </source>
</evidence>
<dbReference type="GO" id="GO:0015297">
    <property type="term" value="F:antiporter activity"/>
    <property type="evidence" value="ECO:0007669"/>
    <property type="project" value="InterPro"/>
</dbReference>
<evidence type="ECO:0000313" key="9">
    <source>
        <dbReference type="Proteomes" id="UP000615234"/>
    </source>
</evidence>
<feature type="transmembrane region" description="Helical" evidence="7">
    <location>
        <begin position="353"/>
        <end position="374"/>
    </location>
</feature>
<evidence type="ECO:0000256" key="7">
    <source>
        <dbReference type="SAM" id="Phobius"/>
    </source>
</evidence>
<dbReference type="Pfam" id="PF01554">
    <property type="entry name" value="MatE"/>
    <property type="match status" value="2"/>
</dbReference>
<dbReference type="InterPro" id="IPR002528">
    <property type="entry name" value="MATE_fam"/>
</dbReference>
<comment type="caution">
    <text evidence="8">The sequence shown here is derived from an EMBL/GenBank/DDBJ whole genome shotgun (WGS) entry which is preliminary data.</text>
</comment>
<dbReference type="InterPro" id="IPR048279">
    <property type="entry name" value="MdtK-like"/>
</dbReference>
<evidence type="ECO:0000256" key="5">
    <source>
        <dbReference type="ARBA" id="ARBA00022989"/>
    </source>
</evidence>
<evidence type="ECO:0000256" key="2">
    <source>
        <dbReference type="ARBA" id="ARBA00022448"/>
    </source>
</evidence>
<feature type="transmembrane region" description="Helical" evidence="7">
    <location>
        <begin position="386"/>
        <end position="403"/>
    </location>
</feature>
<comment type="subcellular location">
    <subcellularLocation>
        <location evidence="1">Cell membrane</location>
        <topology evidence="1">Multi-pass membrane protein</topology>
    </subcellularLocation>
</comment>
<dbReference type="PANTHER" id="PTHR43549">
    <property type="entry name" value="MULTIDRUG RESISTANCE PROTEIN YPNP-RELATED"/>
    <property type="match status" value="1"/>
</dbReference>
<keyword evidence="2" id="KW-0813">Transport</keyword>
<dbReference type="GO" id="GO:0042910">
    <property type="term" value="F:xenobiotic transmembrane transporter activity"/>
    <property type="evidence" value="ECO:0007669"/>
    <property type="project" value="InterPro"/>
</dbReference>
<feature type="transmembrane region" description="Helical" evidence="7">
    <location>
        <begin position="16"/>
        <end position="37"/>
    </location>
</feature>
<keyword evidence="9" id="KW-1185">Reference proteome</keyword>
<dbReference type="NCBIfam" id="TIGR00797">
    <property type="entry name" value="matE"/>
    <property type="match status" value="1"/>
</dbReference>